<comment type="caution">
    <text evidence="2">The sequence shown here is derived from an EMBL/GenBank/DDBJ whole genome shotgun (WGS) entry which is preliminary data.</text>
</comment>
<evidence type="ECO:0008006" key="4">
    <source>
        <dbReference type="Google" id="ProtNLM"/>
    </source>
</evidence>
<gene>
    <name evidence="2" type="ORF">PCOR1329_LOCUS44176</name>
</gene>
<evidence type="ECO:0000313" key="3">
    <source>
        <dbReference type="Proteomes" id="UP001189429"/>
    </source>
</evidence>
<sequence>MQQLQDDDDDAGGILLSQEDGLDDLTAPKNQTITKGSATPAQTSLNTRGVPARSRGEKTQLADGGFESPMDIVKRKQEAAPVAEALLGRNLNRQLRWATVDRGNLARDQRKAASNELSTHINAVEAAFWIGTSDLETEEMTDVVDRLDRLGAYMYQLPIGKQRHLRERRICTVVAAVVQGKHADEFFDVVRPWSVEGEEADSSPFDPRNPLLRKLEVKPSSGVELFEGAVCVAVTDVVKLGGPGELILGRFCHALEELFGKKGPAGDHGECDASAETVNKVCMAISALLFPEKVHLAKFFKEVRDKAREKNASTDGPLAYAVVAKLKAHAFWKNRVQQFAHSYRSSVDLMSEMEAVSADIQYFKEERECIEDFDHMKKMFDLGERLRDHAVPGSRGPFLVKLGDSMRAISTNHAAPGAPFTAKVQDLLHRASSVIPSVANWADMSNAIEKREKEHSVKDQVRAFIKSVSELQSSVGESASVDIPLVTQMFFASTAVKAAAEKAFDGMVALRIKDVTDKTLGIAIPLLELLSVPTPPETEGVHAAGADFDKLKRFVFRVQFARDASDALGEQTVSVFSDLICQWAAKAPVKLERMSKGREALDAALGLLEEVAAGGKGGASWFDRAKTYKSFGELLKLAQKTLMNADGEMIKQRRDTALALARSFFKCYSDMFGEPLSDGIGKRVDHVVLLATGSEITTIIVGLRCNRESEPVKLKQQMRKQVKAILSNTGVHKHMPAKLASHVFDLAGGQVPAEDSA</sequence>
<dbReference type="EMBL" id="CAUYUJ010015305">
    <property type="protein sequence ID" value="CAK0852350.1"/>
    <property type="molecule type" value="Genomic_DNA"/>
</dbReference>
<protein>
    <recommendedName>
        <fullName evidence="4">Exocyst complex component Sec10</fullName>
    </recommendedName>
</protein>
<accession>A0ABN9U1I4</accession>
<feature type="compositionally biased region" description="Acidic residues" evidence="1">
    <location>
        <begin position="1"/>
        <end position="11"/>
    </location>
</feature>
<proteinExistence type="predicted"/>
<name>A0ABN9U1I4_9DINO</name>
<dbReference type="Proteomes" id="UP001189429">
    <property type="component" value="Unassembled WGS sequence"/>
</dbReference>
<reference evidence="2" key="1">
    <citation type="submission" date="2023-10" db="EMBL/GenBank/DDBJ databases">
        <authorList>
            <person name="Chen Y."/>
            <person name="Shah S."/>
            <person name="Dougan E. K."/>
            <person name="Thang M."/>
            <person name="Chan C."/>
        </authorList>
    </citation>
    <scope>NUCLEOTIDE SEQUENCE [LARGE SCALE GENOMIC DNA]</scope>
</reference>
<evidence type="ECO:0000313" key="2">
    <source>
        <dbReference type="EMBL" id="CAK0852350.1"/>
    </source>
</evidence>
<feature type="region of interest" description="Disordered" evidence="1">
    <location>
        <begin position="1"/>
        <end position="65"/>
    </location>
</feature>
<feature type="compositionally biased region" description="Polar residues" evidence="1">
    <location>
        <begin position="28"/>
        <end position="47"/>
    </location>
</feature>
<organism evidence="2 3">
    <name type="scientific">Prorocentrum cordatum</name>
    <dbReference type="NCBI Taxonomy" id="2364126"/>
    <lineage>
        <taxon>Eukaryota</taxon>
        <taxon>Sar</taxon>
        <taxon>Alveolata</taxon>
        <taxon>Dinophyceae</taxon>
        <taxon>Prorocentrales</taxon>
        <taxon>Prorocentraceae</taxon>
        <taxon>Prorocentrum</taxon>
    </lineage>
</organism>
<evidence type="ECO:0000256" key="1">
    <source>
        <dbReference type="SAM" id="MobiDB-lite"/>
    </source>
</evidence>
<keyword evidence="3" id="KW-1185">Reference proteome</keyword>